<accession>A0A8C4QLS6</accession>
<evidence type="ECO:0000313" key="1">
    <source>
        <dbReference type="Ensembl" id="ENSEBUP00000017254.1"/>
    </source>
</evidence>
<dbReference type="Gene3D" id="2.40.50.100">
    <property type="match status" value="1"/>
</dbReference>
<dbReference type="AlphaFoldDB" id="A0A8C4QLS6"/>
<name>A0A8C4QLS6_EPTBU</name>
<dbReference type="Proteomes" id="UP000694388">
    <property type="component" value="Unplaced"/>
</dbReference>
<dbReference type="OMA" id="QRTFRWH"/>
<dbReference type="Ensembl" id="ENSEBUT00000017830.1">
    <property type="protein sequence ID" value="ENSEBUP00000017254.1"/>
    <property type="gene ID" value="ENSEBUG00000010779.1"/>
</dbReference>
<keyword evidence="2" id="KW-1185">Reference proteome</keyword>
<proteinExistence type="predicted"/>
<organism evidence="1 2">
    <name type="scientific">Eptatretus burgeri</name>
    <name type="common">Inshore hagfish</name>
    <dbReference type="NCBI Taxonomy" id="7764"/>
    <lineage>
        <taxon>Eukaryota</taxon>
        <taxon>Metazoa</taxon>
        <taxon>Chordata</taxon>
        <taxon>Craniata</taxon>
        <taxon>Vertebrata</taxon>
        <taxon>Cyclostomata</taxon>
        <taxon>Myxini</taxon>
        <taxon>Myxiniformes</taxon>
        <taxon>Myxinidae</taxon>
        <taxon>Eptatretinae</taxon>
        <taxon>Eptatretus</taxon>
    </lineage>
</organism>
<sequence length="78" mass="8964">MSNVSPTYVDVGMGRRNVLYALEDGVVRYTKEVYVPRPKTTEGWFLTQNLPKGSVIYKTFINVVPTPQEGRFRLQELL</sequence>
<protein>
    <submittedName>
        <fullName evidence="1">Uncharacterized protein</fullName>
    </submittedName>
</protein>
<dbReference type="GeneTree" id="ENSGT00960000187856"/>
<reference evidence="1" key="2">
    <citation type="submission" date="2025-09" db="UniProtKB">
        <authorList>
            <consortium name="Ensembl"/>
        </authorList>
    </citation>
    <scope>IDENTIFICATION</scope>
</reference>
<reference evidence="1" key="1">
    <citation type="submission" date="2025-08" db="UniProtKB">
        <authorList>
            <consortium name="Ensembl"/>
        </authorList>
    </citation>
    <scope>IDENTIFICATION</scope>
</reference>
<evidence type="ECO:0000313" key="2">
    <source>
        <dbReference type="Proteomes" id="UP000694388"/>
    </source>
</evidence>